<accession>A0A7R9F5D1</accession>
<keyword evidence="6" id="KW-1133">Transmembrane helix</keyword>
<dbReference type="AlphaFoldDB" id="A0A7R9F5D1"/>
<dbReference type="EMBL" id="OD568745">
    <property type="protein sequence ID" value="CAD7447298.1"/>
    <property type="molecule type" value="Genomic_DNA"/>
</dbReference>
<evidence type="ECO:0000256" key="4">
    <source>
        <dbReference type="ARBA" id="ARBA00022692"/>
    </source>
</evidence>
<evidence type="ECO:0000256" key="5">
    <source>
        <dbReference type="ARBA" id="ARBA00022968"/>
    </source>
</evidence>
<organism evidence="10">
    <name type="scientific">Timema bartmani</name>
    <dbReference type="NCBI Taxonomy" id="61472"/>
    <lineage>
        <taxon>Eukaryota</taxon>
        <taxon>Metazoa</taxon>
        <taxon>Ecdysozoa</taxon>
        <taxon>Arthropoda</taxon>
        <taxon>Hexapoda</taxon>
        <taxon>Insecta</taxon>
        <taxon>Pterygota</taxon>
        <taxon>Neoptera</taxon>
        <taxon>Polyneoptera</taxon>
        <taxon>Phasmatodea</taxon>
        <taxon>Timematodea</taxon>
        <taxon>Timematoidea</taxon>
        <taxon>Timematidae</taxon>
        <taxon>Timema</taxon>
    </lineage>
</organism>
<evidence type="ECO:0000256" key="6">
    <source>
        <dbReference type="ARBA" id="ARBA00022989"/>
    </source>
</evidence>
<evidence type="ECO:0000256" key="1">
    <source>
        <dbReference type="ARBA" id="ARBA00004447"/>
    </source>
</evidence>
<evidence type="ECO:0000313" key="10">
    <source>
        <dbReference type="EMBL" id="CAD7447298.1"/>
    </source>
</evidence>
<reference evidence="10" key="1">
    <citation type="submission" date="2020-11" db="EMBL/GenBank/DDBJ databases">
        <authorList>
            <person name="Tran Van P."/>
        </authorList>
    </citation>
    <scope>NUCLEOTIDE SEQUENCE</scope>
</reference>
<evidence type="ECO:0000256" key="3">
    <source>
        <dbReference type="ARBA" id="ARBA00022679"/>
    </source>
</evidence>
<gene>
    <name evidence="10" type="ORF">TBIB3V08_LOCUS9614</name>
</gene>
<comment type="subcellular location">
    <subcellularLocation>
        <location evidence="1 9">Golgi apparatus</location>
        <location evidence="1 9">Golgi stack membrane</location>
        <topology evidence="1 9">Single-pass type II membrane protein</topology>
    </subcellularLocation>
</comment>
<proteinExistence type="inferred from homology"/>
<keyword evidence="8" id="KW-0472">Membrane</keyword>
<keyword evidence="3 9" id="KW-0808">Transferase</keyword>
<dbReference type="InterPro" id="IPR051227">
    <property type="entry name" value="CS_glycosyltransferase"/>
</dbReference>
<dbReference type="Pfam" id="PF05679">
    <property type="entry name" value="CHGN"/>
    <property type="match status" value="1"/>
</dbReference>
<dbReference type="EC" id="2.4.1.-" evidence="9"/>
<keyword evidence="5 9" id="KW-0735">Signal-anchor</keyword>
<evidence type="ECO:0000256" key="2">
    <source>
        <dbReference type="ARBA" id="ARBA00009239"/>
    </source>
</evidence>
<name>A0A7R9F5D1_9NEOP</name>
<dbReference type="GO" id="GO:0047238">
    <property type="term" value="F:glucuronosyl-N-acetylgalactosaminyl-proteoglycan 4-beta-N-acetylgalactosaminyltransferase activity"/>
    <property type="evidence" value="ECO:0007669"/>
    <property type="project" value="TreeGrafter"/>
</dbReference>
<evidence type="ECO:0000256" key="8">
    <source>
        <dbReference type="ARBA" id="ARBA00023136"/>
    </source>
</evidence>
<dbReference type="PANTHER" id="PTHR12369">
    <property type="entry name" value="CHONDROITIN SYNTHASE"/>
    <property type="match status" value="1"/>
</dbReference>
<keyword evidence="4" id="KW-0812">Transmembrane</keyword>
<comment type="similarity">
    <text evidence="2 9">Belongs to the chondroitin N-acetylgalactosaminyltransferase family.</text>
</comment>
<evidence type="ECO:0000256" key="9">
    <source>
        <dbReference type="RuleBase" id="RU364016"/>
    </source>
</evidence>
<sequence>MFCDLDKRHSVNRKKELQGATKLAIEVILNSTISYIETKHQGQYQFQRLLNGYRRFDPSRGLNYKLDFELINVLNSKVVHKRLEVFEPLLKVEVVPMPYVTENTRVNMILPIATNDGAQALKFMEQYATVCMEKHDKTFLMLELRGLNLEVVNPRLRGGRVENHLGKTTPSLPDRDSNLDLQTSISPSSAVELNTTSALANYATEAGPIKKTED</sequence>
<protein>
    <recommendedName>
        <fullName evidence="9">Hexosyltransferase</fullName>
        <ecNumber evidence="9">2.4.1.-</ecNumber>
    </recommendedName>
</protein>
<evidence type="ECO:0000256" key="7">
    <source>
        <dbReference type="ARBA" id="ARBA00023034"/>
    </source>
</evidence>
<dbReference type="InterPro" id="IPR008428">
    <property type="entry name" value="Chond_GalNAc"/>
</dbReference>
<dbReference type="GO" id="GO:0032580">
    <property type="term" value="C:Golgi cisterna membrane"/>
    <property type="evidence" value="ECO:0007669"/>
    <property type="project" value="UniProtKB-SubCell"/>
</dbReference>
<keyword evidence="7 9" id="KW-0333">Golgi apparatus</keyword>
<dbReference type="PANTHER" id="PTHR12369:SF13">
    <property type="entry name" value="HEXOSYLTRANSFERASE"/>
    <property type="match status" value="1"/>
</dbReference>